<feature type="region of interest" description="Disordered" evidence="1">
    <location>
        <begin position="1"/>
        <end position="26"/>
    </location>
</feature>
<dbReference type="Proteomes" id="UP000183567">
    <property type="component" value="Unassembled WGS sequence"/>
</dbReference>
<name>A0A1J8QEU4_9AGAM</name>
<gene>
    <name evidence="2" type="ORF">AZE42_05004</name>
</gene>
<evidence type="ECO:0000313" key="2">
    <source>
        <dbReference type="EMBL" id="OJA10284.1"/>
    </source>
</evidence>
<keyword evidence="3" id="KW-1185">Reference proteome</keyword>
<comment type="caution">
    <text evidence="2">The sequence shown here is derived from an EMBL/GenBank/DDBJ whole genome shotgun (WGS) entry which is preliminary data.</text>
</comment>
<feature type="compositionally biased region" description="Polar residues" evidence="1">
    <location>
        <begin position="8"/>
        <end position="26"/>
    </location>
</feature>
<proteinExistence type="predicted"/>
<dbReference type="AlphaFoldDB" id="A0A1J8QEU4"/>
<evidence type="ECO:0000313" key="3">
    <source>
        <dbReference type="Proteomes" id="UP000183567"/>
    </source>
</evidence>
<reference evidence="2 3" key="1">
    <citation type="submission" date="2016-03" db="EMBL/GenBank/DDBJ databases">
        <title>Comparative genomics of the ectomycorrhizal sister species Rhizopogon vinicolor and Rhizopogon vesiculosus (Basidiomycota: Boletales) reveals a divergence of the mating type B locus.</title>
        <authorList>
            <person name="Mujic A.B."/>
            <person name="Kuo A."/>
            <person name="Tritt A."/>
            <person name="Lipzen A."/>
            <person name="Chen C."/>
            <person name="Johnson J."/>
            <person name="Sharma A."/>
            <person name="Barry K."/>
            <person name="Grigoriev I.V."/>
            <person name="Spatafora J.W."/>
        </authorList>
    </citation>
    <scope>NUCLEOTIDE SEQUENCE [LARGE SCALE GENOMIC DNA]</scope>
    <source>
        <strain evidence="2 3">AM-OR11-056</strain>
    </source>
</reference>
<dbReference type="EMBL" id="LVVM01005533">
    <property type="protein sequence ID" value="OJA10284.1"/>
    <property type="molecule type" value="Genomic_DNA"/>
</dbReference>
<accession>A0A1J8QEU4</accession>
<evidence type="ECO:0000256" key="1">
    <source>
        <dbReference type="SAM" id="MobiDB-lite"/>
    </source>
</evidence>
<organism evidence="2 3">
    <name type="scientific">Rhizopogon vesiculosus</name>
    <dbReference type="NCBI Taxonomy" id="180088"/>
    <lineage>
        <taxon>Eukaryota</taxon>
        <taxon>Fungi</taxon>
        <taxon>Dikarya</taxon>
        <taxon>Basidiomycota</taxon>
        <taxon>Agaricomycotina</taxon>
        <taxon>Agaricomycetes</taxon>
        <taxon>Agaricomycetidae</taxon>
        <taxon>Boletales</taxon>
        <taxon>Suillineae</taxon>
        <taxon>Rhizopogonaceae</taxon>
        <taxon>Rhizopogon</taxon>
    </lineage>
</organism>
<protein>
    <submittedName>
        <fullName evidence="2">Uncharacterized protein</fullName>
    </submittedName>
</protein>
<sequence length="26" mass="2873">MLELRLRSASNISQGSDPVRSESINI</sequence>